<gene>
    <name evidence="2" type="ORF">E2C01_088307</name>
</gene>
<accession>A0A5B7JF13</accession>
<feature type="compositionally biased region" description="Basic and acidic residues" evidence="1">
    <location>
        <begin position="14"/>
        <end position="24"/>
    </location>
</feature>
<feature type="compositionally biased region" description="Basic and acidic residues" evidence="1">
    <location>
        <begin position="204"/>
        <end position="217"/>
    </location>
</feature>
<feature type="region of interest" description="Disordered" evidence="1">
    <location>
        <begin position="1"/>
        <end position="39"/>
    </location>
</feature>
<feature type="region of interest" description="Disordered" evidence="1">
    <location>
        <begin position="145"/>
        <end position="226"/>
    </location>
</feature>
<dbReference type="EMBL" id="VSRR010093954">
    <property type="protein sequence ID" value="MPC93185.1"/>
    <property type="molecule type" value="Genomic_DNA"/>
</dbReference>
<dbReference type="Proteomes" id="UP000324222">
    <property type="component" value="Unassembled WGS sequence"/>
</dbReference>
<evidence type="ECO:0000313" key="3">
    <source>
        <dbReference type="Proteomes" id="UP000324222"/>
    </source>
</evidence>
<proteinExistence type="predicted"/>
<comment type="caution">
    <text evidence="2">The sequence shown here is derived from an EMBL/GenBank/DDBJ whole genome shotgun (WGS) entry which is preliminary data.</text>
</comment>
<protein>
    <submittedName>
        <fullName evidence="2">Uncharacterized protein</fullName>
    </submittedName>
</protein>
<evidence type="ECO:0000256" key="1">
    <source>
        <dbReference type="SAM" id="MobiDB-lite"/>
    </source>
</evidence>
<dbReference type="AlphaFoldDB" id="A0A5B7JF13"/>
<reference evidence="2 3" key="1">
    <citation type="submission" date="2019-05" db="EMBL/GenBank/DDBJ databases">
        <title>Another draft genome of Portunus trituberculatus and its Hox gene families provides insights of decapod evolution.</title>
        <authorList>
            <person name="Jeong J.-H."/>
            <person name="Song I."/>
            <person name="Kim S."/>
            <person name="Choi T."/>
            <person name="Kim D."/>
            <person name="Ryu S."/>
            <person name="Kim W."/>
        </authorList>
    </citation>
    <scope>NUCLEOTIDE SEQUENCE [LARGE SCALE GENOMIC DNA]</scope>
    <source>
        <tissue evidence="2">Muscle</tissue>
    </source>
</reference>
<name>A0A5B7JF13_PORTR</name>
<sequence>MADELFGERALLLPREDGSGDSERAASLPVDGSGDSEQKPDMMTLLAIMMGKIDTQAEQAREIARRADQRAEERVVEVRTAVQEGLHAIRLEAQRYTEEQCAAVKEELQQAIETVRRETVTAMDAIRREVEGCRAEVAKLHSGMGAAEADGYPPISPPHSPLSHSPSPPRCTGSRLRSPGRHPTFPPHATATSPRHPPASHQDQPSRRKPSEFDGKVAWEAVTARP</sequence>
<organism evidence="2 3">
    <name type="scientific">Portunus trituberculatus</name>
    <name type="common">Swimming crab</name>
    <name type="synonym">Neptunus trituberculatus</name>
    <dbReference type="NCBI Taxonomy" id="210409"/>
    <lineage>
        <taxon>Eukaryota</taxon>
        <taxon>Metazoa</taxon>
        <taxon>Ecdysozoa</taxon>
        <taxon>Arthropoda</taxon>
        <taxon>Crustacea</taxon>
        <taxon>Multicrustacea</taxon>
        <taxon>Malacostraca</taxon>
        <taxon>Eumalacostraca</taxon>
        <taxon>Eucarida</taxon>
        <taxon>Decapoda</taxon>
        <taxon>Pleocyemata</taxon>
        <taxon>Brachyura</taxon>
        <taxon>Eubrachyura</taxon>
        <taxon>Portunoidea</taxon>
        <taxon>Portunidae</taxon>
        <taxon>Portuninae</taxon>
        <taxon>Portunus</taxon>
    </lineage>
</organism>
<evidence type="ECO:0000313" key="2">
    <source>
        <dbReference type="EMBL" id="MPC93185.1"/>
    </source>
</evidence>
<keyword evidence="3" id="KW-1185">Reference proteome</keyword>